<dbReference type="GeneID" id="66163271"/>
<dbReference type="Proteomes" id="UP000825123">
    <property type="component" value="Chromosome"/>
</dbReference>
<dbReference type="RefSeq" id="WP_221286760.1">
    <property type="nucleotide sequence ID" value="NZ_AP024597.1"/>
</dbReference>
<evidence type="ECO:0000313" key="3">
    <source>
        <dbReference type="Proteomes" id="UP000825123"/>
    </source>
</evidence>
<dbReference type="KEGG" id="csty:KN1_15510"/>
<feature type="transmembrane region" description="Helical" evidence="1">
    <location>
        <begin position="203"/>
        <end position="230"/>
    </location>
</feature>
<proteinExistence type="predicted"/>
<feature type="transmembrane region" description="Helical" evidence="1">
    <location>
        <begin position="98"/>
        <end position="116"/>
    </location>
</feature>
<feature type="transmembrane region" description="Helical" evidence="1">
    <location>
        <begin position="377"/>
        <end position="399"/>
    </location>
</feature>
<feature type="transmembrane region" description="Helical" evidence="1">
    <location>
        <begin position="429"/>
        <end position="451"/>
    </location>
</feature>
<reference evidence="2 3" key="1">
    <citation type="submission" date="2021-04" db="EMBL/GenBank/DDBJ databases">
        <title>Complete genome sequence of Stygiolobus sp. KN-1.</title>
        <authorList>
            <person name="Nakamura K."/>
            <person name="Sakai H."/>
            <person name="Kurosawa N."/>
        </authorList>
    </citation>
    <scope>NUCLEOTIDE SEQUENCE [LARGE SCALE GENOMIC DNA]</scope>
    <source>
        <strain evidence="2 3">KN-1</strain>
    </source>
</reference>
<feature type="transmembrane region" description="Helical" evidence="1">
    <location>
        <begin position="37"/>
        <end position="56"/>
    </location>
</feature>
<evidence type="ECO:0000313" key="2">
    <source>
        <dbReference type="EMBL" id="BCU70254.1"/>
    </source>
</evidence>
<keyword evidence="3" id="KW-1185">Reference proteome</keyword>
<evidence type="ECO:0000256" key="1">
    <source>
        <dbReference type="SAM" id="Phobius"/>
    </source>
</evidence>
<feature type="transmembrane region" description="Helical" evidence="1">
    <location>
        <begin position="236"/>
        <end position="258"/>
    </location>
</feature>
<gene>
    <name evidence="2" type="ORF">KN1_15510</name>
</gene>
<keyword evidence="1" id="KW-0472">Membrane</keyword>
<accession>A0A8D5U7K7</accession>
<keyword evidence="1" id="KW-0812">Transmembrane</keyword>
<dbReference type="EMBL" id="AP024597">
    <property type="protein sequence ID" value="BCU70254.1"/>
    <property type="molecule type" value="Genomic_DNA"/>
</dbReference>
<feature type="transmembrane region" description="Helical" evidence="1">
    <location>
        <begin position="298"/>
        <end position="321"/>
    </location>
</feature>
<keyword evidence="1" id="KW-1133">Transmembrane helix</keyword>
<sequence>MEITKREPLAGNLAQLLLFFSMLLDSSNAYLDYSYSITALCLLLAGGIILITGVKLDDKRSYYLVLIELFSIPVVYFTITFNPLFLLFYIPLFLGFKYGFKRVSLVLLFGIPLLFLPDKTFFGTDEIMIGYYSAYLFLHHLNPYNNTLTANVYQFYHINYAKYIFGTPYTTGGFVTNLDYPSLFFLIEIPSVVLKISPNYTILFFYLLTGLLMYFYTDNMTFLFFISIYLLNYNYLLYPLGGVDDIIWVFFVLLSFTVKDIRIKGLLYGFAISYKQDPLVVLPFYLMRLNGREDRLKFILYSALSFFLLNSYFILSSPVLFFQDILTPLNGGLLQIGYGIDLLSITNLYYLYPLFFIITPLLIIIIGILLNKVKWYGIVYFAFLFFYRVLWNYLIYWPFFSYIEPQNSINKKENNTKKGSFSREKKRDLSIIFIAIILISFLGIFFHFNYISYSNSIKIRLIKIFEGGNHIYGFLLNVTFVGKGEIKPLFRILLSSPTISANGLLWCSNSTSLRSGQSEIVYIYAPFEFLYVNVSENEIVEINAYYSDYQGFIQLRL</sequence>
<name>A0A8D5U7K7_9CREN</name>
<protein>
    <recommendedName>
        <fullName evidence="4">DUF2029 domain-containing protein</fullName>
    </recommendedName>
</protein>
<organism evidence="2 3">
    <name type="scientific">Stygiolobus caldivivus</name>
    <dbReference type="NCBI Taxonomy" id="2824673"/>
    <lineage>
        <taxon>Archaea</taxon>
        <taxon>Thermoproteota</taxon>
        <taxon>Thermoprotei</taxon>
        <taxon>Sulfolobales</taxon>
        <taxon>Sulfolobaceae</taxon>
        <taxon>Stygiolobus</taxon>
    </lineage>
</organism>
<evidence type="ECO:0008006" key="4">
    <source>
        <dbReference type="Google" id="ProtNLM"/>
    </source>
</evidence>
<dbReference type="AlphaFoldDB" id="A0A8D5U7K7"/>
<feature type="transmembrane region" description="Helical" evidence="1">
    <location>
        <begin position="63"/>
        <end position="92"/>
    </location>
</feature>
<feature type="transmembrane region" description="Helical" evidence="1">
    <location>
        <begin position="349"/>
        <end position="370"/>
    </location>
</feature>